<dbReference type="InterPro" id="IPR018062">
    <property type="entry name" value="HTH_AraC-typ_CS"/>
</dbReference>
<dbReference type="Pfam" id="PF12833">
    <property type="entry name" value="HTH_18"/>
    <property type="match status" value="1"/>
</dbReference>
<accession>A0A558HRX4</accession>
<dbReference type="Gene3D" id="3.40.50.880">
    <property type="match status" value="1"/>
</dbReference>
<dbReference type="InterPro" id="IPR002818">
    <property type="entry name" value="DJ-1/PfpI"/>
</dbReference>
<dbReference type="Gene3D" id="1.10.10.60">
    <property type="entry name" value="Homeodomain-like"/>
    <property type="match status" value="1"/>
</dbReference>
<dbReference type="CDD" id="cd03136">
    <property type="entry name" value="GATase1_AraC_ArgR_like"/>
    <property type="match status" value="1"/>
</dbReference>
<name>A0A558HRX4_9GAMM</name>
<dbReference type="AlphaFoldDB" id="A0A558HRX4"/>
<evidence type="ECO:0000256" key="2">
    <source>
        <dbReference type="ARBA" id="ARBA00023125"/>
    </source>
</evidence>
<dbReference type="OrthoDB" id="6057514at2"/>
<dbReference type="InterPro" id="IPR029062">
    <property type="entry name" value="Class_I_gatase-like"/>
</dbReference>
<evidence type="ECO:0000256" key="3">
    <source>
        <dbReference type="ARBA" id="ARBA00023163"/>
    </source>
</evidence>
<dbReference type="InterPro" id="IPR052158">
    <property type="entry name" value="INH-QAR"/>
</dbReference>
<dbReference type="GO" id="GO:0043565">
    <property type="term" value="F:sequence-specific DNA binding"/>
    <property type="evidence" value="ECO:0007669"/>
    <property type="project" value="InterPro"/>
</dbReference>
<dbReference type="InterPro" id="IPR018060">
    <property type="entry name" value="HTH_AraC"/>
</dbReference>
<sequence>MTDSRRRDFTPSMKLRNQRLLQDVDCPRAGPLNVAFILLEHFSMPAFTTALDALVTANLLREMPFYRMQTYGVTGGSVRSDLGIDIMVGGELAELLHAQVDLVVVCGGYRVRLETLPTLNEALRRAAQHDCRLGSLWNGSYFLAEAGVMEGHTCTIHPENVALFSETFPQLELSCAPLVVEGARFTSASAGSALDMMLEAMRQRLGDDLARSVEEILACDRPAQPCAWHVEQQLPVPDSHLPEALRTILTLMSSNLEEPLSMSEMSRYVTLSRRQIERLFTRHLDTTPSRHYLELRLTRARQLLTQGNASITEVTLACGFVSTTHFSHCFRDYFGMSPSRARQRS</sequence>
<dbReference type="PROSITE" id="PS01124">
    <property type="entry name" value="HTH_ARAC_FAMILY_2"/>
    <property type="match status" value="1"/>
</dbReference>
<reference evidence="5 6" key="1">
    <citation type="submission" date="2019-07" db="EMBL/GenBank/DDBJ databases">
        <title>Diversity of Bacteria from Kongsfjorden, Arctic.</title>
        <authorList>
            <person name="Yu Y."/>
        </authorList>
    </citation>
    <scope>NUCLEOTIDE SEQUENCE [LARGE SCALE GENOMIC DNA]</scope>
    <source>
        <strain evidence="5 6">SM1923</strain>
    </source>
</reference>
<organism evidence="5 6">
    <name type="scientific">Cobetia crustatorum</name>
    <dbReference type="NCBI Taxonomy" id="553385"/>
    <lineage>
        <taxon>Bacteria</taxon>
        <taxon>Pseudomonadati</taxon>
        <taxon>Pseudomonadota</taxon>
        <taxon>Gammaproteobacteria</taxon>
        <taxon>Oceanospirillales</taxon>
        <taxon>Halomonadaceae</taxon>
        <taxon>Cobetia</taxon>
    </lineage>
</organism>
<evidence type="ECO:0000259" key="4">
    <source>
        <dbReference type="PROSITE" id="PS01124"/>
    </source>
</evidence>
<evidence type="ECO:0000313" key="6">
    <source>
        <dbReference type="Proteomes" id="UP000319941"/>
    </source>
</evidence>
<dbReference type="Proteomes" id="UP000319941">
    <property type="component" value="Unassembled WGS sequence"/>
</dbReference>
<dbReference type="EMBL" id="VNFH01000003">
    <property type="protein sequence ID" value="TVU71880.1"/>
    <property type="molecule type" value="Genomic_DNA"/>
</dbReference>
<keyword evidence="3" id="KW-0804">Transcription</keyword>
<keyword evidence="6" id="KW-1185">Reference proteome</keyword>
<dbReference type="Pfam" id="PF01965">
    <property type="entry name" value="DJ-1_PfpI"/>
    <property type="match status" value="1"/>
</dbReference>
<dbReference type="GO" id="GO:0003700">
    <property type="term" value="F:DNA-binding transcription factor activity"/>
    <property type="evidence" value="ECO:0007669"/>
    <property type="project" value="InterPro"/>
</dbReference>
<dbReference type="InterPro" id="IPR020449">
    <property type="entry name" value="Tscrpt_reg_AraC-type_HTH"/>
</dbReference>
<evidence type="ECO:0000256" key="1">
    <source>
        <dbReference type="ARBA" id="ARBA00023015"/>
    </source>
</evidence>
<gene>
    <name evidence="5" type="ORF">FQP86_04955</name>
</gene>
<dbReference type="SUPFAM" id="SSF46689">
    <property type="entry name" value="Homeodomain-like"/>
    <property type="match status" value="2"/>
</dbReference>
<proteinExistence type="predicted"/>
<dbReference type="SMART" id="SM00342">
    <property type="entry name" value="HTH_ARAC"/>
    <property type="match status" value="1"/>
</dbReference>
<evidence type="ECO:0000313" key="5">
    <source>
        <dbReference type="EMBL" id="TVU71880.1"/>
    </source>
</evidence>
<dbReference type="STRING" id="553385.GCA_000591415_02986"/>
<dbReference type="PROSITE" id="PS00041">
    <property type="entry name" value="HTH_ARAC_FAMILY_1"/>
    <property type="match status" value="1"/>
</dbReference>
<keyword evidence="1" id="KW-0805">Transcription regulation</keyword>
<dbReference type="PANTHER" id="PTHR43130:SF3">
    <property type="entry name" value="HTH-TYPE TRANSCRIPTIONAL REGULATOR RV1931C"/>
    <property type="match status" value="1"/>
</dbReference>
<protein>
    <submittedName>
        <fullName evidence="5">GlxA family transcriptional regulator</fullName>
    </submittedName>
</protein>
<keyword evidence="2" id="KW-0238">DNA-binding</keyword>
<dbReference type="SUPFAM" id="SSF52317">
    <property type="entry name" value="Class I glutamine amidotransferase-like"/>
    <property type="match status" value="1"/>
</dbReference>
<dbReference type="InterPro" id="IPR009057">
    <property type="entry name" value="Homeodomain-like_sf"/>
</dbReference>
<feature type="domain" description="HTH araC/xylS-type" evidence="4">
    <location>
        <begin position="246"/>
        <end position="344"/>
    </location>
</feature>
<dbReference type="PRINTS" id="PR00032">
    <property type="entry name" value="HTHARAC"/>
</dbReference>
<dbReference type="RefSeq" id="WP_024952832.1">
    <property type="nucleotide sequence ID" value="NZ_CAWOWR010000087.1"/>
</dbReference>
<comment type="caution">
    <text evidence="5">The sequence shown here is derived from an EMBL/GenBank/DDBJ whole genome shotgun (WGS) entry which is preliminary data.</text>
</comment>
<dbReference type="PANTHER" id="PTHR43130">
    <property type="entry name" value="ARAC-FAMILY TRANSCRIPTIONAL REGULATOR"/>
    <property type="match status" value="1"/>
</dbReference>